<keyword evidence="11" id="KW-0648">Protein biosynthesis</keyword>
<keyword evidence="3" id="KW-0820">tRNA-binding</keyword>
<dbReference type="SMART" id="SM00382">
    <property type="entry name" value="AAA"/>
    <property type="match status" value="1"/>
</dbReference>
<dbReference type="Pfam" id="PF12848">
    <property type="entry name" value="ABC_tran_Xtn"/>
    <property type="match status" value="1"/>
</dbReference>
<evidence type="ECO:0000256" key="11">
    <source>
        <dbReference type="ARBA" id="ARBA00022917"/>
    </source>
</evidence>
<dbReference type="GO" id="GO:0006417">
    <property type="term" value="P:regulation of translation"/>
    <property type="evidence" value="ECO:0007669"/>
    <property type="project" value="UniProtKB-KW"/>
</dbReference>
<keyword evidence="15" id="KW-1185">Reference proteome</keyword>
<evidence type="ECO:0000256" key="5">
    <source>
        <dbReference type="ARBA" id="ARBA00022737"/>
    </source>
</evidence>
<dbReference type="PANTHER" id="PTHR42855">
    <property type="entry name" value="ABC TRANSPORTER ATP-BINDING SUBUNIT"/>
    <property type="match status" value="1"/>
</dbReference>
<evidence type="ECO:0000259" key="13">
    <source>
        <dbReference type="PROSITE" id="PS50893"/>
    </source>
</evidence>
<evidence type="ECO:0000256" key="9">
    <source>
        <dbReference type="ARBA" id="ARBA00022845"/>
    </source>
</evidence>
<dbReference type="eggNOG" id="COG0488">
    <property type="taxonomic scope" value="Bacteria"/>
</dbReference>
<dbReference type="InterPro" id="IPR017871">
    <property type="entry name" value="ABC_transporter-like_CS"/>
</dbReference>
<dbReference type="InterPro" id="IPR003593">
    <property type="entry name" value="AAA+_ATPase"/>
</dbReference>
<dbReference type="GO" id="GO:0006412">
    <property type="term" value="P:translation"/>
    <property type="evidence" value="ECO:0007669"/>
    <property type="project" value="UniProtKB-KW"/>
</dbReference>
<dbReference type="PROSITE" id="PS00211">
    <property type="entry name" value="ABC_TRANSPORTER_1"/>
    <property type="match status" value="1"/>
</dbReference>
<dbReference type="PROSITE" id="PS50893">
    <property type="entry name" value="ABC_TRANSPORTER_2"/>
    <property type="match status" value="1"/>
</dbReference>
<dbReference type="InterPro" id="IPR037118">
    <property type="entry name" value="Val-tRNA_synth_C_sf"/>
</dbReference>
<evidence type="ECO:0000256" key="8">
    <source>
        <dbReference type="ARBA" id="ARBA00022840"/>
    </source>
</evidence>
<dbReference type="Pfam" id="PF00005">
    <property type="entry name" value="ABC_tran"/>
    <property type="match status" value="2"/>
</dbReference>
<dbReference type="GO" id="GO:0005524">
    <property type="term" value="F:ATP binding"/>
    <property type="evidence" value="ECO:0007669"/>
    <property type="project" value="UniProtKB-KW"/>
</dbReference>
<keyword evidence="7" id="KW-0378">Hydrolase</keyword>
<keyword evidence="6" id="KW-0547">Nucleotide-binding</keyword>
<keyword evidence="5" id="KW-0677">Repeat</keyword>
<dbReference type="FunFam" id="3.40.50.300:FF:000011">
    <property type="entry name" value="Putative ABC transporter ATP-binding component"/>
    <property type="match status" value="1"/>
</dbReference>
<evidence type="ECO:0000256" key="7">
    <source>
        <dbReference type="ARBA" id="ARBA00022801"/>
    </source>
</evidence>
<dbReference type="GO" id="GO:0016887">
    <property type="term" value="F:ATP hydrolysis activity"/>
    <property type="evidence" value="ECO:0007669"/>
    <property type="project" value="InterPro"/>
</dbReference>
<dbReference type="InterPro" id="IPR003439">
    <property type="entry name" value="ABC_transporter-like_ATP-bd"/>
</dbReference>
<evidence type="ECO:0000256" key="6">
    <source>
        <dbReference type="ARBA" id="ARBA00022741"/>
    </source>
</evidence>
<keyword evidence="4" id="KW-0699">rRNA-binding</keyword>
<dbReference type="InterPro" id="IPR032781">
    <property type="entry name" value="ABC_tran_Xtn"/>
</dbReference>
<dbReference type="AlphaFoldDB" id="B4D8C9"/>
<dbReference type="InterPro" id="IPR051309">
    <property type="entry name" value="ABCF_ATPase"/>
</dbReference>
<comment type="caution">
    <text evidence="14">The sequence shown here is derived from an EMBL/GenBank/DDBJ whole genome shotgun (WGS) entry which is preliminary data.</text>
</comment>
<evidence type="ECO:0000313" key="15">
    <source>
        <dbReference type="Proteomes" id="UP000005824"/>
    </source>
</evidence>
<evidence type="ECO:0000313" key="14">
    <source>
        <dbReference type="EMBL" id="EDY17322.1"/>
    </source>
</evidence>
<reference evidence="14 15" key="1">
    <citation type="journal article" date="2011" name="J. Bacteriol.">
        <title>Genome sequence of Chthoniobacter flavus Ellin428, an aerobic heterotrophic soil bacterium.</title>
        <authorList>
            <person name="Kant R."/>
            <person name="van Passel M.W."/>
            <person name="Palva A."/>
            <person name="Lucas S."/>
            <person name="Lapidus A."/>
            <person name="Glavina Del Rio T."/>
            <person name="Dalin E."/>
            <person name="Tice H."/>
            <person name="Bruce D."/>
            <person name="Goodwin L."/>
            <person name="Pitluck S."/>
            <person name="Larimer F.W."/>
            <person name="Land M.L."/>
            <person name="Hauser L."/>
            <person name="Sangwan P."/>
            <person name="de Vos W.M."/>
            <person name="Janssen P.H."/>
            <person name="Smidt H."/>
        </authorList>
    </citation>
    <scope>NUCLEOTIDE SEQUENCE [LARGE SCALE GENOMIC DNA]</scope>
    <source>
        <strain evidence="14 15">Ellin428</strain>
    </source>
</reference>
<organism evidence="14 15">
    <name type="scientific">Chthoniobacter flavus Ellin428</name>
    <dbReference type="NCBI Taxonomy" id="497964"/>
    <lineage>
        <taxon>Bacteria</taxon>
        <taxon>Pseudomonadati</taxon>
        <taxon>Verrucomicrobiota</taxon>
        <taxon>Spartobacteria</taxon>
        <taxon>Chthoniobacterales</taxon>
        <taxon>Chthoniobacteraceae</taxon>
        <taxon>Chthoniobacter</taxon>
    </lineage>
</organism>
<feature type="region of interest" description="Disordered" evidence="12">
    <location>
        <begin position="1"/>
        <end position="32"/>
    </location>
</feature>
<protein>
    <submittedName>
        <fullName evidence="14">ABC transporter-related protein</fullName>
    </submittedName>
</protein>
<dbReference type="CDD" id="cd03221">
    <property type="entry name" value="ABCF_EF-3"/>
    <property type="match status" value="2"/>
</dbReference>
<dbReference type="Proteomes" id="UP000005824">
    <property type="component" value="Unassembled WGS sequence"/>
</dbReference>
<evidence type="ECO:0000256" key="1">
    <source>
        <dbReference type="ARBA" id="ARBA00005868"/>
    </source>
</evidence>
<dbReference type="Gene3D" id="1.10.287.380">
    <property type="entry name" value="Valyl-tRNA synthetase, C-terminal domain"/>
    <property type="match status" value="1"/>
</dbReference>
<name>B4D8C9_9BACT</name>
<dbReference type="InterPro" id="IPR032524">
    <property type="entry name" value="ABC_tran_C"/>
</dbReference>
<dbReference type="Pfam" id="PF16326">
    <property type="entry name" value="ABC_tran_CTD"/>
    <property type="match status" value="1"/>
</dbReference>
<dbReference type="SUPFAM" id="SSF52540">
    <property type="entry name" value="P-loop containing nucleoside triphosphate hydrolases"/>
    <property type="match status" value="2"/>
</dbReference>
<gene>
    <name evidence="14" type="ORF">CfE428DRAFT_5169</name>
</gene>
<keyword evidence="2" id="KW-0963">Cytoplasm</keyword>
<evidence type="ECO:0000256" key="3">
    <source>
        <dbReference type="ARBA" id="ARBA00022555"/>
    </source>
</evidence>
<keyword evidence="10" id="KW-0694">RNA-binding</keyword>
<feature type="domain" description="ABC transporter" evidence="13">
    <location>
        <begin position="233"/>
        <end position="451"/>
    </location>
</feature>
<keyword evidence="9" id="KW-0810">Translation regulation</keyword>
<dbReference type="GO" id="GO:0003677">
    <property type="term" value="F:DNA binding"/>
    <property type="evidence" value="ECO:0007669"/>
    <property type="project" value="InterPro"/>
</dbReference>
<dbReference type="InterPro" id="IPR027417">
    <property type="entry name" value="P-loop_NTPase"/>
</dbReference>
<accession>B4D8C9</accession>
<dbReference type="GO" id="GO:0000049">
    <property type="term" value="F:tRNA binding"/>
    <property type="evidence" value="ECO:0007669"/>
    <property type="project" value="UniProtKB-KW"/>
</dbReference>
<dbReference type="EMBL" id="ABVL01000021">
    <property type="protein sequence ID" value="EDY17322.1"/>
    <property type="molecule type" value="Genomic_DNA"/>
</dbReference>
<dbReference type="STRING" id="497964.CfE428DRAFT_5169"/>
<dbReference type="PANTHER" id="PTHR42855:SF1">
    <property type="entry name" value="ABC TRANSPORTER DOMAIN-CONTAINING PROTEIN"/>
    <property type="match status" value="1"/>
</dbReference>
<dbReference type="FunCoup" id="B4D8C9">
    <property type="interactions" value="150"/>
</dbReference>
<evidence type="ECO:0000256" key="4">
    <source>
        <dbReference type="ARBA" id="ARBA00022730"/>
    </source>
</evidence>
<dbReference type="GO" id="GO:0019843">
    <property type="term" value="F:rRNA binding"/>
    <property type="evidence" value="ECO:0007669"/>
    <property type="project" value="UniProtKB-KW"/>
</dbReference>
<proteinExistence type="inferred from homology"/>
<keyword evidence="8" id="KW-0067">ATP-binding</keyword>
<dbReference type="RefSeq" id="WP_006982490.1">
    <property type="nucleotide sequence ID" value="NZ_ABVL01000021.1"/>
</dbReference>
<evidence type="ECO:0000256" key="10">
    <source>
        <dbReference type="ARBA" id="ARBA00022884"/>
    </source>
</evidence>
<evidence type="ECO:0000256" key="12">
    <source>
        <dbReference type="SAM" id="MobiDB-lite"/>
    </source>
</evidence>
<dbReference type="FunFam" id="3.40.50.300:FF:000183">
    <property type="entry name" value="ABC transporter ATP-binding protein yjjK"/>
    <property type="match status" value="1"/>
</dbReference>
<dbReference type="Gene3D" id="3.40.50.300">
    <property type="entry name" value="P-loop containing nucleotide triphosphate hydrolases"/>
    <property type="match status" value="2"/>
</dbReference>
<comment type="similarity">
    <text evidence="1">Belongs to the ABC transporter superfamily. ABCF family. Translational throttle EttA subfamily.</text>
</comment>
<feature type="region of interest" description="Disordered" evidence="12">
    <location>
        <begin position="449"/>
        <end position="470"/>
    </location>
</feature>
<evidence type="ECO:0000256" key="2">
    <source>
        <dbReference type="ARBA" id="ARBA00022490"/>
    </source>
</evidence>
<sequence>MMPKPSRPTSAAVRNACSSSSPNTNPPRRKARARPTLLDQINHHDGWALDHRIGSLATNLHAPPLDRTVGTLSGGEKRRVALCRALLARPDFLILDEPTNHLDTESIEWLEDFLSRYSGACLFVTHDRYFLDRIATRMLELARGGFVNYDGSYNDYLLAKAEREAAEARVEHKRQMFLKHELEWVRRGPSARRTKSVDRIERYFEEAAKAPPEEEIDVDMIIPPAPKLANRVITLTDVGMELGGRMLFDYVNLDLAAGQRLGIVGRNGLGKSTLLKIIIGQLTPSHGEVEIGARTQINYIDQNRLALDDDKTVWEEVGGGSEHVRLGEESITLRSYLRRFLFTEDRINTKISQLSGGERSRILLAKILKRGGNVLILDEPTNDLDLATLRLLEEALLAFGGAVIVVSHDRYFLNRVCTDTLAFEGEGVVTVNAGNYDYYREKKATRPIPGQLGAMSKPAESATPRRTERARKLSYKETRELETIEADILAAEKEVARLEAAFAAPDFYDKHGHEWQALEDQLKQGKEHVTHLYARWEELEAIRAGAA</sequence>
<dbReference type="InParanoid" id="B4D8C9"/>